<proteinExistence type="predicted"/>
<organism evidence="2 3">
    <name type="scientific">Linnemannia exigua</name>
    <dbReference type="NCBI Taxonomy" id="604196"/>
    <lineage>
        <taxon>Eukaryota</taxon>
        <taxon>Fungi</taxon>
        <taxon>Fungi incertae sedis</taxon>
        <taxon>Mucoromycota</taxon>
        <taxon>Mortierellomycotina</taxon>
        <taxon>Mortierellomycetes</taxon>
        <taxon>Mortierellales</taxon>
        <taxon>Mortierellaceae</taxon>
        <taxon>Linnemannia</taxon>
    </lineage>
</organism>
<evidence type="ECO:0000313" key="2">
    <source>
        <dbReference type="EMBL" id="KAG0249330.1"/>
    </source>
</evidence>
<evidence type="ECO:0000313" key="3">
    <source>
        <dbReference type="Proteomes" id="UP001194580"/>
    </source>
</evidence>
<gene>
    <name evidence="2" type="ORF">BGZ95_007583</name>
</gene>
<reference evidence="2" key="1">
    <citation type="journal article" date="2020" name="Fungal Divers.">
        <title>Resolving the Mortierellaceae phylogeny through synthesis of multi-gene phylogenetics and phylogenomics.</title>
        <authorList>
            <person name="Vandepol N."/>
            <person name="Liber J."/>
            <person name="Desiro A."/>
            <person name="Na H."/>
            <person name="Kennedy M."/>
            <person name="Barry K."/>
            <person name="Grigoriev I.V."/>
            <person name="Miller A.N."/>
            <person name="O'Donnell K."/>
            <person name="Stajich J.E."/>
            <person name="Bonito G."/>
        </authorList>
    </citation>
    <scope>NUCLEOTIDE SEQUENCE</scope>
    <source>
        <strain evidence="2">NRRL 28262</strain>
    </source>
</reference>
<feature type="non-terminal residue" evidence="2">
    <location>
        <position position="1"/>
    </location>
</feature>
<sequence>PDLSKNNAQAKVTAKTQLIPKGPTPPTQWAVATKPNNPMALAEEYLKKFAGVSEASSSNAAASHAEANDGT</sequence>
<dbReference type="AlphaFoldDB" id="A0AAD4D0I5"/>
<dbReference type="EMBL" id="JAAAIL010003749">
    <property type="protein sequence ID" value="KAG0249330.1"/>
    <property type="molecule type" value="Genomic_DNA"/>
</dbReference>
<protein>
    <submittedName>
        <fullName evidence="2">Uncharacterized protein</fullName>
    </submittedName>
</protein>
<comment type="caution">
    <text evidence="2">The sequence shown here is derived from an EMBL/GenBank/DDBJ whole genome shotgun (WGS) entry which is preliminary data.</text>
</comment>
<accession>A0AAD4D0I5</accession>
<keyword evidence="3" id="KW-1185">Reference proteome</keyword>
<feature type="compositionally biased region" description="Low complexity" evidence="1">
    <location>
        <begin position="53"/>
        <end position="65"/>
    </location>
</feature>
<feature type="non-terminal residue" evidence="2">
    <location>
        <position position="71"/>
    </location>
</feature>
<evidence type="ECO:0000256" key="1">
    <source>
        <dbReference type="SAM" id="MobiDB-lite"/>
    </source>
</evidence>
<name>A0AAD4D0I5_9FUNG</name>
<feature type="region of interest" description="Disordered" evidence="1">
    <location>
        <begin position="52"/>
        <end position="71"/>
    </location>
</feature>
<dbReference type="Proteomes" id="UP001194580">
    <property type="component" value="Unassembled WGS sequence"/>
</dbReference>